<reference evidence="1" key="2">
    <citation type="submission" date="2020-11" db="EMBL/GenBank/DDBJ databases">
        <authorList>
            <person name="McCartney M.A."/>
            <person name="Auch B."/>
            <person name="Kono T."/>
            <person name="Mallez S."/>
            <person name="Becker A."/>
            <person name="Gohl D.M."/>
            <person name="Silverstein K.A.T."/>
            <person name="Koren S."/>
            <person name="Bechman K.B."/>
            <person name="Herman A."/>
            <person name="Abrahante J.E."/>
            <person name="Garbe J."/>
        </authorList>
    </citation>
    <scope>NUCLEOTIDE SEQUENCE</scope>
    <source>
        <strain evidence="1">Duluth1</strain>
        <tissue evidence="1">Whole animal</tissue>
    </source>
</reference>
<keyword evidence="2" id="KW-1185">Reference proteome</keyword>
<protein>
    <submittedName>
        <fullName evidence="1">Uncharacterized protein</fullName>
    </submittedName>
</protein>
<dbReference type="Proteomes" id="UP000828390">
    <property type="component" value="Unassembled WGS sequence"/>
</dbReference>
<accession>A0A9D4MHE0</accession>
<evidence type="ECO:0000313" key="1">
    <source>
        <dbReference type="EMBL" id="KAH3877627.1"/>
    </source>
</evidence>
<comment type="caution">
    <text evidence="1">The sequence shown here is derived from an EMBL/GenBank/DDBJ whole genome shotgun (WGS) entry which is preliminary data.</text>
</comment>
<sequence>MPVASRQSAGFPIYCSYSGTLPAFTGDNRGSAVALLGSVWALVELWCCPSCSQLFPVPRRLLPVLHGYFRFIPEVLNILILSCWSPGRALIRTWAPPAS</sequence>
<reference evidence="1" key="1">
    <citation type="journal article" date="2019" name="bioRxiv">
        <title>The Genome of the Zebra Mussel, Dreissena polymorpha: A Resource for Invasive Species Research.</title>
        <authorList>
            <person name="McCartney M.A."/>
            <person name="Auch B."/>
            <person name="Kono T."/>
            <person name="Mallez S."/>
            <person name="Zhang Y."/>
            <person name="Obille A."/>
            <person name="Becker A."/>
            <person name="Abrahante J.E."/>
            <person name="Garbe J."/>
            <person name="Badalamenti J.P."/>
            <person name="Herman A."/>
            <person name="Mangelson H."/>
            <person name="Liachko I."/>
            <person name="Sullivan S."/>
            <person name="Sone E.D."/>
            <person name="Koren S."/>
            <person name="Silverstein K.A.T."/>
            <person name="Beckman K.B."/>
            <person name="Gohl D.M."/>
        </authorList>
    </citation>
    <scope>NUCLEOTIDE SEQUENCE</scope>
    <source>
        <strain evidence="1">Duluth1</strain>
        <tissue evidence="1">Whole animal</tissue>
    </source>
</reference>
<proteinExistence type="predicted"/>
<dbReference type="AlphaFoldDB" id="A0A9D4MHE0"/>
<gene>
    <name evidence="1" type="ORF">DPMN_001502</name>
</gene>
<evidence type="ECO:0000313" key="2">
    <source>
        <dbReference type="Proteomes" id="UP000828390"/>
    </source>
</evidence>
<name>A0A9D4MHE0_DREPO</name>
<dbReference type="EMBL" id="JAIWYP010000001">
    <property type="protein sequence ID" value="KAH3877627.1"/>
    <property type="molecule type" value="Genomic_DNA"/>
</dbReference>
<organism evidence="1 2">
    <name type="scientific">Dreissena polymorpha</name>
    <name type="common">Zebra mussel</name>
    <name type="synonym">Mytilus polymorpha</name>
    <dbReference type="NCBI Taxonomy" id="45954"/>
    <lineage>
        <taxon>Eukaryota</taxon>
        <taxon>Metazoa</taxon>
        <taxon>Spiralia</taxon>
        <taxon>Lophotrochozoa</taxon>
        <taxon>Mollusca</taxon>
        <taxon>Bivalvia</taxon>
        <taxon>Autobranchia</taxon>
        <taxon>Heteroconchia</taxon>
        <taxon>Euheterodonta</taxon>
        <taxon>Imparidentia</taxon>
        <taxon>Neoheterodontei</taxon>
        <taxon>Myida</taxon>
        <taxon>Dreissenoidea</taxon>
        <taxon>Dreissenidae</taxon>
        <taxon>Dreissena</taxon>
    </lineage>
</organism>